<gene>
    <name evidence="1" type="ORF">AVDCRST_MAG84-7183</name>
</gene>
<dbReference type="AlphaFoldDB" id="A0A6J4PW27"/>
<name>A0A6J4PW27_9CYAN</name>
<dbReference type="EMBL" id="CADCTZ010001818">
    <property type="protein sequence ID" value="CAA9421238.1"/>
    <property type="molecule type" value="Genomic_DNA"/>
</dbReference>
<feature type="non-terminal residue" evidence="1">
    <location>
        <position position="42"/>
    </location>
</feature>
<evidence type="ECO:0000313" key="1">
    <source>
        <dbReference type="EMBL" id="CAA9421238.1"/>
    </source>
</evidence>
<accession>A0A6J4PW27</accession>
<organism evidence="1">
    <name type="scientific">uncultured Microcoleus sp</name>
    <dbReference type="NCBI Taxonomy" id="259945"/>
    <lineage>
        <taxon>Bacteria</taxon>
        <taxon>Bacillati</taxon>
        <taxon>Cyanobacteriota</taxon>
        <taxon>Cyanophyceae</taxon>
        <taxon>Oscillatoriophycideae</taxon>
        <taxon>Oscillatoriales</taxon>
        <taxon>Microcoleaceae</taxon>
        <taxon>Microcoleus</taxon>
        <taxon>environmental samples</taxon>
    </lineage>
</organism>
<proteinExistence type="predicted"/>
<feature type="non-terminal residue" evidence="1">
    <location>
        <position position="1"/>
    </location>
</feature>
<reference evidence="1" key="1">
    <citation type="submission" date="2020-02" db="EMBL/GenBank/DDBJ databases">
        <authorList>
            <person name="Meier V. D."/>
        </authorList>
    </citation>
    <scope>NUCLEOTIDE SEQUENCE</scope>
    <source>
        <strain evidence="1">AVDCRST_MAG84</strain>
    </source>
</reference>
<sequence length="42" mass="4472">DAHPTRKFPLCGTGILPVLNGISGPPPPENLLFVERASCPFL</sequence>
<protein>
    <submittedName>
        <fullName evidence="1">Potassium uptake protein TrkH</fullName>
    </submittedName>
</protein>